<evidence type="ECO:0000256" key="5">
    <source>
        <dbReference type="ARBA" id="ARBA00022448"/>
    </source>
</evidence>
<comment type="subunit">
    <text evidence="3 13">Monomer.</text>
</comment>
<keyword evidence="11 13" id="KW-0998">Cell outer membrane</keyword>
<comment type="subcellular location">
    <subcellularLocation>
        <location evidence="1 13">Cell outer membrane</location>
        <topology evidence="1 13">Lipid-anchor</topology>
    </subcellularLocation>
</comment>
<evidence type="ECO:0000256" key="3">
    <source>
        <dbReference type="ARBA" id="ARBA00011245"/>
    </source>
</evidence>
<evidence type="ECO:0000313" key="16">
    <source>
        <dbReference type="Proteomes" id="UP000673447"/>
    </source>
</evidence>
<dbReference type="CDD" id="cd16326">
    <property type="entry name" value="LolB"/>
    <property type="match status" value="1"/>
</dbReference>
<evidence type="ECO:0000256" key="7">
    <source>
        <dbReference type="ARBA" id="ARBA00022927"/>
    </source>
</evidence>
<evidence type="ECO:0000256" key="14">
    <source>
        <dbReference type="SAM" id="SignalP"/>
    </source>
</evidence>
<keyword evidence="6 13" id="KW-0732">Signal</keyword>
<feature type="signal peptide" evidence="14">
    <location>
        <begin position="1"/>
        <end position="23"/>
    </location>
</feature>
<proteinExistence type="inferred from homology"/>
<dbReference type="HAMAP" id="MF_00233">
    <property type="entry name" value="LolB"/>
    <property type="match status" value="1"/>
</dbReference>
<reference evidence="15" key="1">
    <citation type="journal article" date="2016" name="Int. J. Syst. Evol. Microbiol.">
        <title>Pseudoxanthomonas helianthi sp. nov., isolated from roots of Jerusalem artichoke (Helianthus tuberosus).</title>
        <authorList>
            <person name="Kittiwongwattana C."/>
            <person name="Thawai C."/>
        </authorList>
    </citation>
    <scope>NUCLEOTIDE SEQUENCE</scope>
    <source>
        <strain evidence="15">110414</strain>
    </source>
</reference>
<sequence>MRNVFLFAPLLALLLASCATQSARPVPPADAGSIDSARQMQLERERILRGQTDWSLAGRVAISNGRKGGSGRIDWQQQGDTYTVSLSAPVTRQSWRLSGGSRGARLDGIEGGPREGADAARLLREATGWEIPVEALGDWVRGVSAQGLPQATMQFDSQGHLSHMEQGGWAIDYRWPETTSAAPVLPQRVDAVKGEAKVKLIVDEWAPISP</sequence>
<evidence type="ECO:0000256" key="13">
    <source>
        <dbReference type="HAMAP-Rule" id="MF_00233"/>
    </source>
</evidence>
<evidence type="ECO:0000256" key="1">
    <source>
        <dbReference type="ARBA" id="ARBA00004459"/>
    </source>
</evidence>
<dbReference type="Proteomes" id="UP000673447">
    <property type="component" value="Unassembled WGS sequence"/>
</dbReference>
<evidence type="ECO:0000313" key="15">
    <source>
        <dbReference type="EMBL" id="MBP3984712.1"/>
    </source>
</evidence>
<gene>
    <name evidence="13 15" type="primary">lolB</name>
    <name evidence="15" type="ORF">J5837_09800</name>
</gene>
<keyword evidence="9 13" id="KW-0564">Palmitate</keyword>
<comment type="similarity">
    <text evidence="2 13">Belongs to the LolB family.</text>
</comment>
<evidence type="ECO:0000256" key="12">
    <source>
        <dbReference type="ARBA" id="ARBA00023288"/>
    </source>
</evidence>
<evidence type="ECO:0000256" key="9">
    <source>
        <dbReference type="ARBA" id="ARBA00023139"/>
    </source>
</evidence>
<reference evidence="15" key="2">
    <citation type="submission" date="2021-03" db="EMBL/GenBank/DDBJ databases">
        <authorList>
            <person name="Cao W."/>
        </authorList>
    </citation>
    <scope>NUCLEOTIDE SEQUENCE</scope>
    <source>
        <strain evidence="15">110414</strain>
    </source>
</reference>
<evidence type="ECO:0000256" key="2">
    <source>
        <dbReference type="ARBA" id="ARBA00009696"/>
    </source>
</evidence>
<evidence type="ECO:0000256" key="8">
    <source>
        <dbReference type="ARBA" id="ARBA00023136"/>
    </source>
</evidence>
<dbReference type="PROSITE" id="PS51257">
    <property type="entry name" value="PROKAR_LIPOPROTEIN"/>
    <property type="match status" value="1"/>
</dbReference>
<dbReference type="GO" id="GO:0009279">
    <property type="term" value="C:cell outer membrane"/>
    <property type="evidence" value="ECO:0007669"/>
    <property type="project" value="UniProtKB-SubCell"/>
</dbReference>
<dbReference type="Pfam" id="PF03550">
    <property type="entry name" value="LolB"/>
    <property type="match status" value="1"/>
</dbReference>
<dbReference type="AlphaFoldDB" id="A0A940X3X9"/>
<name>A0A940X3X9_9GAMM</name>
<accession>A0A940X3X9</accession>
<dbReference type="Gene3D" id="2.50.20.10">
    <property type="entry name" value="Lipoprotein localisation LolA/LolB/LppX"/>
    <property type="match status" value="1"/>
</dbReference>
<dbReference type="NCBIfam" id="TIGR00548">
    <property type="entry name" value="lolB"/>
    <property type="match status" value="1"/>
</dbReference>
<keyword evidence="10 13" id="KW-0143">Chaperone</keyword>
<protein>
    <recommendedName>
        <fullName evidence="4 13">Outer-membrane lipoprotein LolB</fullName>
    </recommendedName>
</protein>
<comment type="function">
    <text evidence="13">Plays a critical role in the incorporation of lipoproteins in the outer membrane after they are released by the LolA protein.</text>
</comment>
<comment type="caution">
    <text evidence="15">The sequence shown here is derived from an EMBL/GenBank/DDBJ whole genome shotgun (WGS) entry which is preliminary data.</text>
</comment>
<keyword evidence="5 13" id="KW-0813">Transport</keyword>
<dbReference type="InterPro" id="IPR004565">
    <property type="entry name" value="OM_lipoprot_LolB"/>
</dbReference>
<dbReference type="EMBL" id="JAGKTC010000002">
    <property type="protein sequence ID" value="MBP3984712.1"/>
    <property type="molecule type" value="Genomic_DNA"/>
</dbReference>
<dbReference type="RefSeq" id="WP_210536579.1">
    <property type="nucleotide sequence ID" value="NZ_JAGKTC010000002.1"/>
</dbReference>
<dbReference type="GO" id="GO:0044874">
    <property type="term" value="P:lipoprotein localization to outer membrane"/>
    <property type="evidence" value="ECO:0007669"/>
    <property type="project" value="UniProtKB-UniRule"/>
</dbReference>
<dbReference type="GO" id="GO:0015031">
    <property type="term" value="P:protein transport"/>
    <property type="evidence" value="ECO:0007669"/>
    <property type="project" value="UniProtKB-KW"/>
</dbReference>
<evidence type="ECO:0000256" key="10">
    <source>
        <dbReference type="ARBA" id="ARBA00023186"/>
    </source>
</evidence>
<dbReference type="InterPro" id="IPR029046">
    <property type="entry name" value="LolA/LolB/LppX"/>
</dbReference>
<evidence type="ECO:0000256" key="6">
    <source>
        <dbReference type="ARBA" id="ARBA00022729"/>
    </source>
</evidence>
<keyword evidence="8 13" id="KW-0472">Membrane</keyword>
<keyword evidence="12 13" id="KW-0449">Lipoprotein</keyword>
<dbReference type="SUPFAM" id="SSF89392">
    <property type="entry name" value="Prokaryotic lipoproteins and lipoprotein localization factors"/>
    <property type="match status" value="1"/>
</dbReference>
<evidence type="ECO:0000256" key="11">
    <source>
        <dbReference type="ARBA" id="ARBA00023237"/>
    </source>
</evidence>
<feature type="chain" id="PRO_5037428808" description="Outer-membrane lipoprotein LolB" evidence="14">
    <location>
        <begin position="24"/>
        <end position="210"/>
    </location>
</feature>
<organism evidence="15 16">
    <name type="scientific">Pseudoxanthomonas helianthi</name>
    <dbReference type="NCBI Taxonomy" id="1453541"/>
    <lineage>
        <taxon>Bacteria</taxon>
        <taxon>Pseudomonadati</taxon>
        <taxon>Pseudomonadota</taxon>
        <taxon>Gammaproteobacteria</taxon>
        <taxon>Lysobacterales</taxon>
        <taxon>Lysobacteraceae</taxon>
        <taxon>Pseudoxanthomonas</taxon>
    </lineage>
</organism>
<keyword evidence="7 13" id="KW-0653">Protein transport</keyword>
<keyword evidence="16" id="KW-1185">Reference proteome</keyword>
<evidence type="ECO:0000256" key="4">
    <source>
        <dbReference type="ARBA" id="ARBA00016202"/>
    </source>
</evidence>